<dbReference type="PANTHER" id="PTHR36456">
    <property type="entry name" value="UPF0232 PROTEIN SCO3875"/>
    <property type="match status" value="1"/>
</dbReference>
<name>A0ABS3AU51_9BACT</name>
<dbReference type="InterPro" id="IPR007922">
    <property type="entry name" value="DciA-like"/>
</dbReference>
<evidence type="ECO:0000313" key="2">
    <source>
        <dbReference type="Proteomes" id="UP000717534"/>
    </source>
</evidence>
<accession>A0ABS3AU51</accession>
<sequence>MKKSNTTISGLENLIPLLSQQRGWEEQLDLHSVFVHWHELLDSTITDHCQPLKIVQKVLWIEVENSAWLQQLQFQTILLLEILNKSLRISKLKGLRFCVEEKERQTEKKPEQVLSYVQPPARDIARFEQQAEGIADKNVRDALLRFWYLSHACKKE</sequence>
<evidence type="ECO:0000313" key="1">
    <source>
        <dbReference type="EMBL" id="MBN4068619.1"/>
    </source>
</evidence>
<dbReference type="Proteomes" id="UP000717534">
    <property type="component" value="Unassembled WGS sequence"/>
</dbReference>
<reference evidence="1 2" key="1">
    <citation type="submission" date="2021-02" db="EMBL/GenBank/DDBJ databases">
        <title>Activity-based single-cell genomes from oceanic crustal fluid captures similar information to metagenomic and metatranscriptomic surveys with orders of magnitude less sampling.</title>
        <authorList>
            <person name="D'Angelo T.S."/>
            <person name="Orcutt B.N."/>
        </authorList>
    </citation>
    <scope>NUCLEOTIDE SEQUENCE [LARGE SCALE GENOMIC DNA]</scope>
    <source>
        <strain evidence="1">AH-315-G02</strain>
    </source>
</reference>
<gene>
    <name evidence="1" type="ORF">JYU06_03740</name>
</gene>
<organism evidence="1 2">
    <name type="scientific">Desulfotalea psychrophila</name>
    <dbReference type="NCBI Taxonomy" id="84980"/>
    <lineage>
        <taxon>Bacteria</taxon>
        <taxon>Pseudomonadati</taxon>
        <taxon>Thermodesulfobacteriota</taxon>
        <taxon>Desulfobulbia</taxon>
        <taxon>Desulfobulbales</taxon>
        <taxon>Desulfocapsaceae</taxon>
        <taxon>Desulfotalea</taxon>
    </lineage>
</organism>
<dbReference type="Pfam" id="PF05258">
    <property type="entry name" value="DciA"/>
    <property type="match status" value="1"/>
</dbReference>
<dbReference type="PANTHER" id="PTHR36456:SF1">
    <property type="entry name" value="UPF0232 PROTEIN SCO3875"/>
    <property type="match status" value="1"/>
</dbReference>
<proteinExistence type="predicted"/>
<comment type="caution">
    <text evidence="1">The sequence shown here is derived from an EMBL/GenBank/DDBJ whole genome shotgun (WGS) entry which is preliminary data.</text>
</comment>
<dbReference type="EMBL" id="JAFITO010000030">
    <property type="protein sequence ID" value="MBN4068619.1"/>
    <property type="molecule type" value="Genomic_DNA"/>
</dbReference>
<keyword evidence="2" id="KW-1185">Reference proteome</keyword>
<protein>
    <submittedName>
        <fullName evidence="1">DUF721 domain-containing protein</fullName>
    </submittedName>
</protein>